<proteinExistence type="predicted"/>
<evidence type="ECO:0000256" key="1">
    <source>
        <dbReference type="SAM" id="MobiDB-lite"/>
    </source>
</evidence>
<protein>
    <submittedName>
        <fullName evidence="2">Uncharacterized protein</fullName>
    </submittedName>
</protein>
<accession>A0A6G1HXX5</accession>
<gene>
    <name evidence="2" type="ORF">EJ06DRAFT_412062</name>
</gene>
<dbReference type="Proteomes" id="UP000799640">
    <property type="component" value="Unassembled WGS sequence"/>
</dbReference>
<dbReference type="EMBL" id="ML996694">
    <property type="protein sequence ID" value="KAF2400880.1"/>
    <property type="molecule type" value="Genomic_DNA"/>
</dbReference>
<evidence type="ECO:0000313" key="2">
    <source>
        <dbReference type="EMBL" id="KAF2400880.1"/>
    </source>
</evidence>
<name>A0A6G1HXX5_9PEZI</name>
<organism evidence="2 3">
    <name type="scientific">Trichodelitschia bisporula</name>
    <dbReference type="NCBI Taxonomy" id="703511"/>
    <lineage>
        <taxon>Eukaryota</taxon>
        <taxon>Fungi</taxon>
        <taxon>Dikarya</taxon>
        <taxon>Ascomycota</taxon>
        <taxon>Pezizomycotina</taxon>
        <taxon>Dothideomycetes</taxon>
        <taxon>Dothideomycetes incertae sedis</taxon>
        <taxon>Phaeotrichales</taxon>
        <taxon>Phaeotrichaceae</taxon>
        <taxon>Trichodelitschia</taxon>
    </lineage>
</organism>
<evidence type="ECO:0000313" key="3">
    <source>
        <dbReference type="Proteomes" id="UP000799640"/>
    </source>
</evidence>
<feature type="region of interest" description="Disordered" evidence="1">
    <location>
        <begin position="103"/>
        <end position="125"/>
    </location>
</feature>
<keyword evidence="3" id="KW-1185">Reference proteome</keyword>
<dbReference type="AlphaFoldDB" id="A0A6G1HXX5"/>
<reference evidence="2" key="1">
    <citation type="journal article" date="2020" name="Stud. Mycol.">
        <title>101 Dothideomycetes genomes: a test case for predicting lifestyles and emergence of pathogens.</title>
        <authorList>
            <person name="Haridas S."/>
            <person name="Albert R."/>
            <person name="Binder M."/>
            <person name="Bloem J."/>
            <person name="Labutti K."/>
            <person name="Salamov A."/>
            <person name="Andreopoulos B."/>
            <person name="Baker S."/>
            <person name="Barry K."/>
            <person name="Bills G."/>
            <person name="Bluhm B."/>
            <person name="Cannon C."/>
            <person name="Castanera R."/>
            <person name="Culley D."/>
            <person name="Daum C."/>
            <person name="Ezra D."/>
            <person name="Gonzalez J."/>
            <person name="Henrissat B."/>
            <person name="Kuo A."/>
            <person name="Liang C."/>
            <person name="Lipzen A."/>
            <person name="Lutzoni F."/>
            <person name="Magnuson J."/>
            <person name="Mondo S."/>
            <person name="Nolan M."/>
            <person name="Ohm R."/>
            <person name="Pangilinan J."/>
            <person name="Park H.-J."/>
            <person name="Ramirez L."/>
            <person name="Alfaro M."/>
            <person name="Sun H."/>
            <person name="Tritt A."/>
            <person name="Yoshinaga Y."/>
            <person name="Zwiers L.-H."/>
            <person name="Turgeon B."/>
            <person name="Goodwin S."/>
            <person name="Spatafora J."/>
            <person name="Crous P."/>
            <person name="Grigoriev I."/>
        </authorList>
    </citation>
    <scope>NUCLEOTIDE SEQUENCE</scope>
    <source>
        <strain evidence="2">CBS 262.69</strain>
    </source>
</reference>
<sequence length="125" mass="13458">MSRVACRTAHSVAVGGCVLGFLVSQCHPRLRCLQVTASSKTSHSLQTNPLLSCIVLITQPPGPYTSANSLLLHHNNPLPYPIPHTSPYPTGCFNLLLHPPRSTSSTRPLPIPLISARHGRHSAQT</sequence>